<dbReference type="EMBL" id="PKMF04000693">
    <property type="protein sequence ID" value="KAK7821711.1"/>
    <property type="molecule type" value="Genomic_DNA"/>
</dbReference>
<protein>
    <submittedName>
        <fullName evidence="3">Protein fizzy-related 3</fullName>
    </submittedName>
</protein>
<dbReference type="Proteomes" id="UP000237347">
    <property type="component" value="Unassembled WGS sequence"/>
</dbReference>
<dbReference type="PANTHER" id="PTHR19918:SF36">
    <property type="entry name" value="PROTEIN FIZZY-RELATED 3"/>
    <property type="match status" value="1"/>
</dbReference>
<dbReference type="InterPro" id="IPR001680">
    <property type="entry name" value="WD40_rpt"/>
</dbReference>
<dbReference type="Gene3D" id="2.130.10.10">
    <property type="entry name" value="YVTN repeat-like/Quinoprotein amine dehydrogenase"/>
    <property type="match status" value="1"/>
</dbReference>
<keyword evidence="1" id="KW-0853">WD repeat</keyword>
<sequence length="137" mass="15073">MQQLCGLKWSHDDRELASGGNDNQNQHSQQPALRLTEHTAAVKAIAWSPHQSGLLASGGGTADGCIHFWNTTNCHQLNSVDMGSPVCNLAWSKNVNAIVSTHGYSQNQIMVWKYTSMTKTIVTGAGDETLWFWNVYP</sequence>
<name>A0AAW0J5T9_QUESU</name>
<evidence type="ECO:0000313" key="4">
    <source>
        <dbReference type="Proteomes" id="UP000237347"/>
    </source>
</evidence>
<organism evidence="3 4">
    <name type="scientific">Quercus suber</name>
    <name type="common">Cork oak</name>
    <dbReference type="NCBI Taxonomy" id="58331"/>
    <lineage>
        <taxon>Eukaryota</taxon>
        <taxon>Viridiplantae</taxon>
        <taxon>Streptophyta</taxon>
        <taxon>Embryophyta</taxon>
        <taxon>Tracheophyta</taxon>
        <taxon>Spermatophyta</taxon>
        <taxon>Magnoliopsida</taxon>
        <taxon>eudicotyledons</taxon>
        <taxon>Gunneridae</taxon>
        <taxon>Pentapetalae</taxon>
        <taxon>rosids</taxon>
        <taxon>fabids</taxon>
        <taxon>Fagales</taxon>
        <taxon>Fagaceae</taxon>
        <taxon>Quercus</taxon>
    </lineage>
</organism>
<reference evidence="3 4" key="1">
    <citation type="journal article" date="2018" name="Sci. Data">
        <title>The draft genome sequence of cork oak.</title>
        <authorList>
            <person name="Ramos A.M."/>
            <person name="Usie A."/>
            <person name="Barbosa P."/>
            <person name="Barros P.M."/>
            <person name="Capote T."/>
            <person name="Chaves I."/>
            <person name="Simoes F."/>
            <person name="Abreu I."/>
            <person name="Carrasquinho I."/>
            <person name="Faro C."/>
            <person name="Guimaraes J.B."/>
            <person name="Mendonca D."/>
            <person name="Nobrega F."/>
            <person name="Rodrigues L."/>
            <person name="Saibo N.J.M."/>
            <person name="Varela M.C."/>
            <person name="Egas C."/>
            <person name="Matos J."/>
            <person name="Miguel C.M."/>
            <person name="Oliveira M.M."/>
            <person name="Ricardo C.P."/>
            <person name="Goncalves S."/>
        </authorList>
    </citation>
    <scope>NUCLEOTIDE SEQUENCE [LARGE SCALE GENOMIC DNA]</scope>
    <source>
        <strain evidence="4">cv. HL8</strain>
    </source>
</reference>
<dbReference type="AlphaFoldDB" id="A0AAW0J5T9"/>
<dbReference type="Pfam" id="PF00400">
    <property type="entry name" value="WD40"/>
    <property type="match status" value="1"/>
</dbReference>
<evidence type="ECO:0000256" key="1">
    <source>
        <dbReference type="ARBA" id="ARBA00022574"/>
    </source>
</evidence>
<dbReference type="PROSITE" id="PS00678">
    <property type="entry name" value="WD_REPEATS_1"/>
    <property type="match status" value="1"/>
</dbReference>
<dbReference type="GO" id="GO:1990757">
    <property type="term" value="F:ubiquitin ligase activator activity"/>
    <property type="evidence" value="ECO:0007669"/>
    <property type="project" value="TreeGrafter"/>
</dbReference>
<comment type="caution">
    <text evidence="3">The sequence shown here is derived from an EMBL/GenBank/DDBJ whole genome shotgun (WGS) entry which is preliminary data.</text>
</comment>
<dbReference type="PANTHER" id="PTHR19918">
    <property type="entry name" value="CELL DIVISION CYCLE 20 CDC20 FIZZY -RELATED"/>
    <property type="match status" value="1"/>
</dbReference>
<dbReference type="SMART" id="SM00320">
    <property type="entry name" value="WD40"/>
    <property type="match status" value="2"/>
</dbReference>
<gene>
    <name evidence="3" type="primary">FZR3_2</name>
    <name evidence="3" type="ORF">CFP56_037480</name>
</gene>
<dbReference type="InterPro" id="IPR036322">
    <property type="entry name" value="WD40_repeat_dom_sf"/>
</dbReference>
<dbReference type="GO" id="GO:0005680">
    <property type="term" value="C:anaphase-promoting complex"/>
    <property type="evidence" value="ECO:0007669"/>
    <property type="project" value="TreeGrafter"/>
</dbReference>
<dbReference type="InterPro" id="IPR019775">
    <property type="entry name" value="WD40_repeat_CS"/>
</dbReference>
<dbReference type="InterPro" id="IPR015943">
    <property type="entry name" value="WD40/YVTN_repeat-like_dom_sf"/>
</dbReference>
<evidence type="ECO:0000256" key="2">
    <source>
        <dbReference type="ARBA" id="ARBA00022737"/>
    </source>
</evidence>
<keyword evidence="2" id="KW-0677">Repeat</keyword>
<dbReference type="InterPro" id="IPR033010">
    <property type="entry name" value="Cdc20/Fizzy"/>
</dbReference>
<dbReference type="GO" id="GO:1905786">
    <property type="term" value="P:positive regulation of anaphase-promoting complex-dependent catabolic process"/>
    <property type="evidence" value="ECO:0007669"/>
    <property type="project" value="TreeGrafter"/>
</dbReference>
<keyword evidence="4" id="KW-1185">Reference proteome</keyword>
<proteinExistence type="predicted"/>
<dbReference type="GO" id="GO:0010997">
    <property type="term" value="F:anaphase-promoting complex binding"/>
    <property type="evidence" value="ECO:0007669"/>
    <property type="project" value="InterPro"/>
</dbReference>
<evidence type="ECO:0000313" key="3">
    <source>
        <dbReference type="EMBL" id="KAK7821711.1"/>
    </source>
</evidence>
<dbReference type="SUPFAM" id="SSF50978">
    <property type="entry name" value="WD40 repeat-like"/>
    <property type="match status" value="1"/>
</dbReference>
<accession>A0AAW0J5T9</accession>
<dbReference type="GO" id="GO:0031145">
    <property type="term" value="P:anaphase-promoting complex-dependent catabolic process"/>
    <property type="evidence" value="ECO:0007669"/>
    <property type="project" value="TreeGrafter"/>
</dbReference>